<dbReference type="SUPFAM" id="SSF52047">
    <property type="entry name" value="RNI-like"/>
    <property type="match status" value="1"/>
</dbReference>
<keyword evidence="3" id="KW-1185">Reference proteome</keyword>
<dbReference type="KEGG" id="ffu:CLAFUR5_02893"/>
<protein>
    <recommendedName>
        <fullName evidence="4">F-box domain-containing protein</fullName>
    </recommendedName>
</protein>
<dbReference type="OrthoDB" id="3257981at2759"/>
<dbReference type="AlphaFoldDB" id="A0A9Q8P5C7"/>
<dbReference type="OMA" id="RCSAQHI"/>
<dbReference type="EMBL" id="CP090164">
    <property type="protein sequence ID" value="UJO13622.1"/>
    <property type="molecule type" value="Genomic_DNA"/>
</dbReference>
<evidence type="ECO:0000256" key="1">
    <source>
        <dbReference type="SAM" id="MobiDB-lite"/>
    </source>
</evidence>
<evidence type="ECO:0008006" key="4">
    <source>
        <dbReference type="Google" id="ProtNLM"/>
    </source>
</evidence>
<evidence type="ECO:0000313" key="3">
    <source>
        <dbReference type="Proteomes" id="UP000756132"/>
    </source>
</evidence>
<organism evidence="2 3">
    <name type="scientific">Passalora fulva</name>
    <name type="common">Tomato leaf mold</name>
    <name type="synonym">Cladosporium fulvum</name>
    <dbReference type="NCBI Taxonomy" id="5499"/>
    <lineage>
        <taxon>Eukaryota</taxon>
        <taxon>Fungi</taxon>
        <taxon>Dikarya</taxon>
        <taxon>Ascomycota</taxon>
        <taxon>Pezizomycotina</taxon>
        <taxon>Dothideomycetes</taxon>
        <taxon>Dothideomycetidae</taxon>
        <taxon>Mycosphaerellales</taxon>
        <taxon>Mycosphaerellaceae</taxon>
        <taxon>Fulvia</taxon>
    </lineage>
</organism>
<dbReference type="Gene3D" id="3.80.10.10">
    <property type="entry name" value="Ribonuclease Inhibitor"/>
    <property type="match status" value="1"/>
</dbReference>
<proteinExistence type="predicted"/>
<accession>A0A9Q8P5C7</accession>
<reference evidence="2" key="2">
    <citation type="journal article" date="2022" name="Microb. Genom.">
        <title>A chromosome-scale genome assembly of the tomato pathogen Cladosporium fulvum reveals a compartmentalized genome architecture and the presence of a dispensable chromosome.</title>
        <authorList>
            <person name="Zaccaron A.Z."/>
            <person name="Chen L.H."/>
            <person name="Samaras A."/>
            <person name="Stergiopoulos I."/>
        </authorList>
    </citation>
    <scope>NUCLEOTIDE SEQUENCE</scope>
    <source>
        <strain evidence="2">Race5_Kim</strain>
    </source>
</reference>
<dbReference type="Proteomes" id="UP000756132">
    <property type="component" value="Chromosome 2"/>
</dbReference>
<sequence length="665" mass="75336">MDGDVSDLMMSPLSGNERDDFGKSPGQRGVLLLDRTMQRNRDSTSRLLQLPTELLADIVELLADDHAALANLALVNTECRQLARTRQFCSIRFDYGDNCRSLLEHLLKEVTERRHAGRSTSQIDSNVARKPPISTCVRRVTVASSPVWVAAYHNELYQSIFGESARSISREERKALQTQAKNGYTAYRDRLLVAIATALPNIESLAWHDRHEVNQGFFSMLRVTSLQHLKLSRVPVLTPLVLTGPLWPLRSLHLNVCTPFRRSVDSGDEDVDPYELADFVDSVLRLCAPSLDYLYLGSSGLPTFMSREVLSFPRLRTYRKSWNARIASVTLPAVLTASLTELELGECNTAQISKHMAVMEGCQPCERLETLVWSKVDGDNVDATTSFLTKHKQIQKLYIERSAHKELEQYVVPLLSSGAFNSLTSLSLSWEPVNNRVNQINQTIPPQVVKIPIESLAAIGTMTTLRQLCLEAGEFAGWRCQWLVDHDALRTCLRTLQQLRKLALSRDSYQFKDYSQVESYYVDRLPFLSAEGRERERPALDSSMCWFEAVERRKAEADEEARRGSDGTAHRKYGDPHRQVAKVGADDYDSLPQEELWELCHRNFILEETEKHAAVLPRLSWMYAGQWPMNIRRADNGLPSEAVPCTDQRDSCYTLLRSTFGLPDA</sequence>
<reference evidence="2" key="1">
    <citation type="submission" date="2021-12" db="EMBL/GenBank/DDBJ databases">
        <authorList>
            <person name="Zaccaron A."/>
            <person name="Stergiopoulos I."/>
        </authorList>
    </citation>
    <scope>NUCLEOTIDE SEQUENCE</scope>
    <source>
        <strain evidence="2">Race5_Kim</strain>
    </source>
</reference>
<dbReference type="RefSeq" id="XP_047757988.1">
    <property type="nucleotide sequence ID" value="XM_047902041.1"/>
</dbReference>
<gene>
    <name evidence="2" type="ORF">CLAFUR5_02893</name>
</gene>
<dbReference type="GeneID" id="71982771"/>
<feature type="region of interest" description="Disordered" evidence="1">
    <location>
        <begin position="1"/>
        <end position="26"/>
    </location>
</feature>
<dbReference type="InterPro" id="IPR032675">
    <property type="entry name" value="LRR_dom_sf"/>
</dbReference>
<evidence type="ECO:0000313" key="2">
    <source>
        <dbReference type="EMBL" id="UJO13622.1"/>
    </source>
</evidence>
<name>A0A9Q8P5C7_PASFU</name>